<evidence type="ECO:0000313" key="5">
    <source>
        <dbReference type="Proteomes" id="UP001167160"/>
    </source>
</evidence>
<keyword evidence="1" id="KW-0560">Oxidoreductase</keyword>
<organism evidence="4 5">
    <name type="scientific">Streptomyces meridianus</name>
    <dbReference type="NCBI Taxonomy" id="2938945"/>
    <lineage>
        <taxon>Bacteria</taxon>
        <taxon>Bacillati</taxon>
        <taxon>Actinomycetota</taxon>
        <taxon>Actinomycetes</taxon>
        <taxon>Kitasatosporales</taxon>
        <taxon>Streptomycetaceae</taxon>
        <taxon>Streptomyces</taxon>
    </lineage>
</organism>
<dbReference type="EMBL" id="JAMQGM010000044">
    <property type="protein sequence ID" value="MCM2579623.1"/>
    <property type="molecule type" value="Genomic_DNA"/>
</dbReference>
<dbReference type="RefSeq" id="WP_372501175.1">
    <property type="nucleotide sequence ID" value="NZ_JAMQGM010000044.1"/>
</dbReference>
<gene>
    <name evidence="4" type="ORF">M1E25_20095</name>
</gene>
<dbReference type="InterPro" id="IPR036812">
    <property type="entry name" value="NAD(P)_OxRdtase_dom_sf"/>
</dbReference>
<dbReference type="Proteomes" id="UP001167160">
    <property type="component" value="Unassembled WGS sequence"/>
</dbReference>
<dbReference type="SUPFAM" id="SSF51430">
    <property type="entry name" value="NAD(P)-linked oxidoreductase"/>
    <property type="match status" value="1"/>
</dbReference>
<evidence type="ECO:0000259" key="3">
    <source>
        <dbReference type="Pfam" id="PF00248"/>
    </source>
</evidence>
<feature type="domain" description="NADP-dependent oxidoreductase" evidence="3">
    <location>
        <begin position="16"/>
        <end position="319"/>
    </location>
</feature>
<evidence type="ECO:0000313" key="4">
    <source>
        <dbReference type="EMBL" id="MCM2579623.1"/>
    </source>
</evidence>
<feature type="region of interest" description="Disordered" evidence="2">
    <location>
        <begin position="313"/>
        <end position="344"/>
    </location>
</feature>
<accession>A0ABT0XAS3</accession>
<protein>
    <submittedName>
        <fullName evidence="4">Aldo/keto reductase</fullName>
    </submittedName>
</protein>
<dbReference type="Gene3D" id="3.20.20.100">
    <property type="entry name" value="NADP-dependent oxidoreductase domain"/>
    <property type="match status" value="1"/>
</dbReference>
<dbReference type="InterPro" id="IPR023210">
    <property type="entry name" value="NADP_OxRdtase_dom"/>
</dbReference>
<comment type="caution">
    <text evidence="4">The sequence shown here is derived from an EMBL/GenBank/DDBJ whole genome shotgun (WGS) entry which is preliminary data.</text>
</comment>
<sequence>MEYRTLGRSGCSVSALTLGTMTFGNETDEATAHAQLDRFVEAGGTLVDTADVYNAGVSEEIIGRWLADRPADVRDRVTIATKGRFPMGTAPNDVGLSRRHLDRALNASLRRLGVETVDLYQVHAWDPLTPMEETLRFLDDAVRQGKIHYVGLSNFTGWQVQKAVDIADFRGLSRPVTLQPQYNLLAREIEWEIVPACASEGLGLLPWSPLGGGWLTGKYRRDERPVGATRLGENPERGVEAYDRRSRVERTWAVVDEVHAVAGERGTTPAQVALAWLVDRPSVTSVILGARTVEQLDDNLGAAGLHLSEKERERLDAVSDPGAADYPYGGPGTEQRSRKIAGGR</sequence>
<dbReference type="PANTHER" id="PTHR43364:SF4">
    <property type="entry name" value="NAD(P)-LINKED OXIDOREDUCTASE SUPERFAMILY PROTEIN"/>
    <property type="match status" value="1"/>
</dbReference>
<dbReference type="InterPro" id="IPR050523">
    <property type="entry name" value="AKR_Detox_Biosynth"/>
</dbReference>
<keyword evidence="5" id="KW-1185">Reference proteome</keyword>
<name>A0ABT0XAS3_9ACTN</name>
<dbReference type="CDD" id="cd19081">
    <property type="entry name" value="AKR_AKR9C1"/>
    <property type="match status" value="1"/>
</dbReference>
<dbReference type="Pfam" id="PF00248">
    <property type="entry name" value="Aldo_ket_red"/>
    <property type="match status" value="1"/>
</dbReference>
<dbReference type="PANTHER" id="PTHR43364">
    <property type="entry name" value="NADH-SPECIFIC METHYLGLYOXAL REDUCTASE-RELATED"/>
    <property type="match status" value="1"/>
</dbReference>
<reference evidence="4" key="1">
    <citation type="journal article" date="2023" name="Int. J. Syst. Evol. Microbiol.">
        <title>Streptomyces meridianus sp. nov. isolated from brackish water of the Tagus estuary in Alcochete, Portugal.</title>
        <authorList>
            <person name="Santos J.D.N."/>
            <person name="Klimek D."/>
            <person name="Calusinska M."/>
            <person name="Lobo Da Cunha A."/>
            <person name="Catita J."/>
            <person name="Goncalves H."/>
            <person name="Gonzalez I."/>
            <person name="Reyes F."/>
            <person name="Lage O.M."/>
        </authorList>
    </citation>
    <scope>NUCLEOTIDE SEQUENCE</scope>
    <source>
        <strain evidence="4">MTZ3.1</strain>
    </source>
</reference>
<evidence type="ECO:0000256" key="2">
    <source>
        <dbReference type="SAM" id="MobiDB-lite"/>
    </source>
</evidence>
<proteinExistence type="predicted"/>
<evidence type="ECO:0000256" key="1">
    <source>
        <dbReference type="ARBA" id="ARBA00023002"/>
    </source>
</evidence>